<gene>
    <name evidence="2" type="ORF">GCM10009836_56160</name>
</gene>
<feature type="transmembrane region" description="Helical" evidence="1">
    <location>
        <begin position="144"/>
        <end position="163"/>
    </location>
</feature>
<keyword evidence="1" id="KW-1133">Transmembrane helix</keyword>
<feature type="transmembrane region" description="Helical" evidence="1">
    <location>
        <begin position="113"/>
        <end position="137"/>
    </location>
</feature>
<evidence type="ECO:0000256" key="1">
    <source>
        <dbReference type="SAM" id="Phobius"/>
    </source>
</evidence>
<dbReference type="EMBL" id="BAAAQK010000023">
    <property type="protein sequence ID" value="GAA1868456.1"/>
    <property type="molecule type" value="Genomic_DNA"/>
</dbReference>
<evidence type="ECO:0008006" key="4">
    <source>
        <dbReference type="Google" id="ProtNLM"/>
    </source>
</evidence>
<keyword evidence="3" id="KW-1185">Reference proteome</keyword>
<sequence>MQAREMLAIGLVAVPGVALGIVGTTHPQVLDPSTAHMWWTMHVALVPVFPLLGLVLVWLVRGRHDPVAWVARVGAYVYATFYTGLDVLAGIAAGRAVELQPEGSPAALAMLRIGNALGDVGSWAYLAAAVATALVVLRRHGIRALPGGVVLVAASVPFLYAHIYWPVGVFSMLGMAVGAALLQGASGLRLPARPTGATVAGVEGTPR</sequence>
<proteinExistence type="predicted"/>
<keyword evidence="1" id="KW-0812">Transmembrane</keyword>
<evidence type="ECO:0000313" key="2">
    <source>
        <dbReference type="EMBL" id="GAA1868456.1"/>
    </source>
</evidence>
<dbReference type="Proteomes" id="UP001500449">
    <property type="component" value="Unassembled WGS sequence"/>
</dbReference>
<dbReference type="RefSeq" id="WP_344423543.1">
    <property type="nucleotide sequence ID" value="NZ_BAAAQK010000023.1"/>
</dbReference>
<protein>
    <recommendedName>
        <fullName evidence="4">DUF4386 domain-containing protein</fullName>
    </recommendedName>
</protein>
<feature type="transmembrane region" description="Helical" evidence="1">
    <location>
        <begin position="73"/>
        <end position="93"/>
    </location>
</feature>
<reference evidence="2 3" key="1">
    <citation type="journal article" date="2019" name="Int. J. Syst. Evol. Microbiol.">
        <title>The Global Catalogue of Microorganisms (GCM) 10K type strain sequencing project: providing services to taxonomists for standard genome sequencing and annotation.</title>
        <authorList>
            <consortium name="The Broad Institute Genomics Platform"/>
            <consortium name="The Broad Institute Genome Sequencing Center for Infectious Disease"/>
            <person name="Wu L."/>
            <person name="Ma J."/>
        </authorList>
    </citation>
    <scope>NUCLEOTIDE SEQUENCE [LARGE SCALE GENOMIC DNA]</scope>
    <source>
        <strain evidence="2 3">JCM 16009</strain>
    </source>
</reference>
<accession>A0ABN2NGM1</accession>
<organism evidence="2 3">
    <name type="scientific">Pseudonocardia ailaonensis</name>
    <dbReference type="NCBI Taxonomy" id="367279"/>
    <lineage>
        <taxon>Bacteria</taxon>
        <taxon>Bacillati</taxon>
        <taxon>Actinomycetota</taxon>
        <taxon>Actinomycetes</taxon>
        <taxon>Pseudonocardiales</taxon>
        <taxon>Pseudonocardiaceae</taxon>
        <taxon>Pseudonocardia</taxon>
    </lineage>
</organism>
<name>A0ABN2NGM1_9PSEU</name>
<feature type="transmembrane region" description="Helical" evidence="1">
    <location>
        <begin position="36"/>
        <end position="61"/>
    </location>
</feature>
<evidence type="ECO:0000313" key="3">
    <source>
        <dbReference type="Proteomes" id="UP001500449"/>
    </source>
</evidence>
<keyword evidence="1" id="KW-0472">Membrane</keyword>
<comment type="caution">
    <text evidence="2">The sequence shown here is derived from an EMBL/GenBank/DDBJ whole genome shotgun (WGS) entry which is preliminary data.</text>
</comment>